<dbReference type="PANTHER" id="PTHR30055">
    <property type="entry name" value="HTH-TYPE TRANSCRIPTIONAL REGULATOR RUTR"/>
    <property type="match status" value="1"/>
</dbReference>
<dbReference type="GO" id="GO:0003700">
    <property type="term" value="F:DNA-binding transcription factor activity"/>
    <property type="evidence" value="ECO:0007669"/>
    <property type="project" value="TreeGrafter"/>
</dbReference>
<dbReference type="AlphaFoldDB" id="A0A4Q2JMT1"/>
<dbReference type="Pfam" id="PF00440">
    <property type="entry name" value="TetR_N"/>
    <property type="match status" value="1"/>
</dbReference>
<dbReference type="InterPro" id="IPR039536">
    <property type="entry name" value="TetR_C_Proteobacteria"/>
</dbReference>
<dbReference type="SUPFAM" id="SSF48498">
    <property type="entry name" value="Tetracyclin repressor-like, C-terminal domain"/>
    <property type="match status" value="1"/>
</dbReference>
<dbReference type="PANTHER" id="PTHR30055:SF146">
    <property type="entry name" value="HTH-TYPE TRANSCRIPTIONAL DUAL REGULATOR CECR"/>
    <property type="match status" value="1"/>
</dbReference>
<feature type="domain" description="HTH tetR-type" evidence="3">
    <location>
        <begin position="14"/>
        <end position="74"/>
    </location>
</feature>
<protein>
    <submittedName>
        <fullName evidence="4">TetR/AcrR family transcriptional regulator</fullName>
    </submittedName>
</protein>
<evidence type="ECO:0000259" key="3">
    <source>
        <dbReference type="PROSITE" id="PS50977"/>
    </source>
</evidence>
<gene>
    <name evidence="4" type="ORF">ESP57_10295</name>
</gene>
<feature type="DNA-binding region" description="H-T-H motif" evidence="2">
    <location>
        <begin position="37"/>
        <end position="56"/>
    </location>
</feature>
<accession>A0A4Q2JMT1</accession>
<dbReference type="InterPro" id="IPR001647">
    <property type="entry name" value="HTH_TetR"/>
</dbReference>
<dbReference type="InterPro" id="IPR009057">
    <property type="entry name" value="Homeodomain-like_sf"/>
</dbReference>
<proteinExistence type="predicted"/>
<organism evidence="4 5">
    <name type="scientific">Agromyces fucosus</name>
    <dbReference type="NCBI Taxonomy" id="41985"/>
    <lineage>
        <taxon>Bacteria</taxon>
        <taxon>Bacillati</taxon>
        <taxon>Actinomycetota</taxon>
        <taxon>Actinomycetes</taxon>
        <taxon>Micrococcales</taxon>
        <taxon>Microbacteriaceae</taxon>
        <taxon>Agromyces</taxon>
    </lineage>
</organism>
<dbReference type="Gene3D" id="1.10.357.10">
    <property type="entry name" value="Tetracycline Repressor, domain 2"/>
    <property type="match status" value="1"/>
</dbReference>
<reference evidence="4 5" key="1">
    <citation type="submission" date="2019-01" db="EMBL/GenBank/DDBJ databases">
        <authorList>
            <person name="Li J."/>
        </authorList>
    </citation>
    <scope>NUCLEOTIDE SEQUENCE [LARGE SCALE GENOMIC DNA]</scope>
    <source>
        <strain evidence="4 5">CCUG 35506</strain>
    </source>
</reference>
<dbReference type="InterPro" id="IPR036271">
    <property type="entry name" value="Tet_transcr_reg_TetR-rel_C_sf"/>
</dbReference>
<keyword evidence="1 2" id="KW-0238">DNA-binding</keyword>
<comment type="caution">
    <text evidence="4">The sequence shown here is derived from an EMBL/GenBank/DDBJ whole genome shotgun (WGS) entry which is preliminary data.</text>
</comment>
<keyword evidence="5" id="KW-1185">Reference proteome</keyword>
<evidence type="ECO:0000313" key="4">
    <source>
        <dbReference type="EMBL" id="RXZ49302.1"/>
    </source>
</evidence>
<evidence type="ECO:0000313" key="5">
    <source>
        <dbReference type="Proteomes" id="UP000292935"/>
    </source>
</evidence>
<dbReference type="Pfam" id="PF14246">
    <property type="entry name" value="TetR_C_7"/>
    <property type="match status" value="1"/>
</dbReference>
<sequence>MVTSQARRLGRPRGTAGAALLDIARAQFLSHGFAGTTMDSVASSARISKASLYRDYPSKNELFAAVVADWVERGRDAMKPHTDALAIADDPAAQLRQLAGVLQRGVLSPAVLQMRTLVAAEAARFPAIASDYVERSWERNITALANAFSVLSERGVLHAEPAHIAAEQFTWLVIAVPLNRLTLEGTARPYDDVELDRIADEAVTTFLARFGRGVRR</sequence>
<dbReference type="InterPro" id="IPR050109">
    <property type="entry name" value="HTH-type_TetR-like_transc_reg"/>
</dbReference>
<evidence type="ECO:0000256" key="1">
    <source>
        <dbReference type="ARBA" id="ARBA00023125"/>
    </source>
</evidence>
<dbReference type="SUPFAM" id="SSF46689">
    <property type="entry name" value="Homeodomain-like"/>
    <property type="match status" value="1"/>
</dbReference>
<dbReference type="PROSITE" id="PS50977">
    <property type="entry name" value="HTH_TETR_2"/>
    <property type="match status" value="1"/>
</dbReference>
<dbReference type="GO" id="GO:0000976">
    <property type="term" value="F:transcription cis-regulatory region binding"/>
    <property type="evidence" value="ECO:0007669"/>
    <property type="project" value="TreeGrafter"/>
</dbReference>
<dbReference type="RefSeq" id="WP_129231469.1">
    <property type="nucleotide sequence ID" value="NZ_SDPO01000002.1"/>
</dbReference>
<dbReference type="OrthoDB" id="3766519at2"/>
<dbReference type="Proteomes" id="UP000292935">
    <property type="component" value="Unassembled WGS sequence"/>
</dbReference>
<evidence type="ECO:0000256" key="2">
    <source>
        <dbReference type="PROSITE-ProRule" id="PRU00335"/>
    </source>
</evidence>
<name>A0A4Q2JMT1_9MICO</name>
<dbReference type="PRINTS" id="PR00455">
    <property type="entry name" value="HTHTETR"/>
</dbReference>
<dbReference type="EMBL" id="SDPO01000002">
    <property type="protein sequence ID" value="RXZ49302.1"/>
    <property type="molecule type" value="Genomic_DNA"/>
</dbReference>